<reference evidence="7" key="1">
    <citation type="journal article" date="2014" name="Genome Announc.">
        <title>Draft genome sequence of the formaldehyde-resistant fungus Byssochlamys spectabilis No. 5 (anamorph Paecilomyces variotii No. 5) (NBRC109023).</title>
        <authorList>
            <person name="Oka T."/>
            <person name="Ekino K."/>
            <person name="Fukuda K."/>
            <person name="Nomura Y."/>
        </authorList>
    </citation>
    <scope>NUCLEOTIDE SEQUENCE [LARGE SCALE GENOMIC DNA]</scope>
    <source>
        <strain evidence="7">No. 5 / NBRC 109023</strain>
    </source>
</reference>
<evidence type="ECO:0000259" key="4">
    <source>
        <dbReference type="Pfam" id="PF08585"/>
    </source>
</evidence>
<comment type="similarity">
    <text evidence="1">Belongs to the RMI1 family.</text>
</comment>
<accession>V5GBM4</accession>
<dbReference type="GO" id="GO:0000724">
    <property type="term" value="P:double-strand break repair via homologous recombination"/>
    <property type="evidence" value="ECO:0007669"/>
    <property type="project" value="TreeGrafter"/>
</dbReference>
<evidence type="ECO:0000313" key="6">
    <source>
        <dbReference type="EMBL" id="GAD99431.1"/>
    </source>
</evidence>
<dbReference type="Proteomes" id="UP000018001">
    <property type="component" value="Unassembled WGS sequence"/>
</dbReference>
<dbReference type="InterPro" id="IPR042470">
    <property type="entry name" value="RMI1_N_C_sf"/>
</dbReference>
<dbReference type="SMART" id="SM01161">
    <property type="entry name" value="DUF1767"/>
    <property type="match status" value="1"/>
</dbReference>
<dbReference type="InParanoid" id="V5GBM4"/>
<evidence type="ECO:0000256" key="2">
    <source>
        <dbReference type="ARBA" id="ARBA00018987"/>
    </source>
</evidence>
<feature type="region of interest" description="Disordered" evidence="3">
    <location>
        <begin position="131"/>
        <end position="163"/>
    </location>
</feature>
<evidence type="ECO:0000259" key="5">
    <source>
        <dbReference type="Pfam" id="PF21000"/>
    </source>
</evidence>
<dbReference type="HOGENOM" id="CLU_093893_0_0_1"/>
<evidence type="ECO:0000256" key="3">
    <source>
        <dbReference type="SAM" id="MobiDB-lite"/>
    </source>
</evidence>
<dbReference type="eggNOG" id="KOG3683">
    <property type="taxonomic scope" value="Eukaryota"/>
</dbReference>
<feature type="domain" description="RecQ mediated genome instability protein 1 OB-fold" evidence="4">
    <location>
        <begin position="72"/>
        <end position="242"/>
    </location>
</feature>
<dbReference type="InterPro" id="IPR013894">
    <property type="entry name" value="RMI1_OB"/>
</dbReference>
<dbReference type="Gene3D" id="2.40.50.770">
    <property type="entry name" value="RecQ-mediated genome instability protein Rmi1, C-terminal domain"/>
    <property type="match status" value="1"/>
</dbReference>
<proteinExistence type="inferred from homology"/>
<dbReference type="PANTHER" id="PTHR14790:SF15">
    <property type="entry name" value="RECQ-MEDIATED GENOME INSTABILITY PROTEIN 1"/>
    <property type="match status" value="1"/>
</dbReference>
<dbReference type="PANTHER" id="PTHR14790">
    <property type="entry name" value="RECQ-MEDIATED GENOME INSTABILITY PROTEIN 1 RMI1"/>
    <property type="match status" value="1"/>
</dbReference>
<dbReference type="GO" id="GO:0031422">
    <property type="term" value="C:RecQ family helicase-topoisomerase III complex"/>
    <property type="evidence" value="ECO:0007669"/>
    <property type="project" value="TreeGrafter"/>
</dbReference>
<sequence length="266" mass="28661">MSTNQAHPHILTHLRSTKSLTVSDQWLSQFLSSVNASQRTIPLSALTQTALFRVLASDFTESLARSNASSLLPIDISDPAVQERRIPGPIPVQVLDIDDIGSSLWSQIESIERVERGEAIRGREIIRTVNVDDTPTEEQDRSINGASNTNGANSNRNTVDPGLNTSGNGPHRLVLQDAAGTNAVGIELKAIDGVGIGKLPIGAKMVLKNVTVARGMVLLEPDSVTLLGGKVEAADKTWRDGRKARLMARIDEMQVEGQNGEDAMEE</sequence>
<dbReference type="GO" id="GO:0000712">
    <property type="term" value="P:resolution of meiotic recombination intermediates"/>
    <property type="evidence" value="ECO:0007669"/>
    <property type="project" value="TreeGrafter"/>
</dbReference>
<gene>
    <name evidence="6" type="ORF">PVAR5_8146</name>
</gene>
<dbReference type="OrthoDB" id="341511at2759"/>
<comment type="caution">
    <text evidence="6">The sequence shown here is derived from an EMBL/GenBank/DDBJ whole genome shotgun (WGS) entry which is preliminary data.</text>
</comment>
<feature type="compositionally biased region" description="Low complexity" evidence="3">
    <location>
        <begin position="144"/>
        <end position="158"/>
    </location>
</feature>
<name>V5GBM4_BYSSN</name>
<dbReference type="AlphaFoldDB" id="V5GBM4"/>
<evidence type="ECO:0000313" key="7">
    <source>
        <dbReference type="Proteomes" id="UP000018001"/>
    </source>
</evidence>
<organism evidence="6 7">
    <name type="scientific">Byssochlamys spectabilis (strain No. 5 / NBRC 109023)</name>
    <name type="common">Paecilomyces variotii</name>
    <dbReference type="NCBI Taxonomy" id="1356009"/>
    <lineage>
        <taxon>Eukaryota</taxon>
        <taxon>Fungi</taxon>
        <taxon>Dikarya</taxon>
        <taxon>Ascomycota</taxon>
        <taxon>Pezizomycotina</taxon>
        <taxon>Eurotiomycetes</taxon>
        <taxon>Eurotiomycetidae</taxon>
        <taxon>Eurotiales</taxon>
        <taxon>Thermoascaceae</taxon>
        <taxon>Paecilomyces</taxon>
    </lineage>
</organism>
<dbReference type="GO" id="GO:0016604">
    <property type="term" value="C:nuclear body"/>
    <property type="evidence" value="ECO:0007669"/>
    <property type="project" value="TreeGrafter"/>
</dbReference>
<feature type="domain" description="RMI1 N-terminal" evidence="5">
    <location>
        <begin position="14"/>
        <end position="62"/>
    </location>
</feature>
<dbReference type="Pfam" id="PF08585">
    <property type="entry name" value="RMI1_N_C"/>
    <property type="match status" value="1"/>
</dbReference>
<dbReference type="Pfam" id="PF21000">
    <property type="entry name" value="RMI1_N_N"/>
    <property type="match status" value="1"/>
</dbReference>
<dbReference type="InterPro" id="IPR049363">
    <property type="entry name" value="RMI1_N"/>
</dbReference>
<protein>
    <recommendedName>
        <fullName evidence="2">RecQ-mediated genome instability protein 1</fullName>
    </recommendedName>
</protein>
<dbReference type="EMBL" id="BAUL01000296">
    <property type="protein sequence ID" value="GAD99431.1"/>
    <property type="molecule type" value="Genomic_DNA"/>
</dbReference>
<evidence type="ECO:0000256" key="1">
    <source>
        <dbReference type="ARBA" id="ARBA00006395"/>
    </source>
</evidence>
<keyword evidence="7" id="KW-1185">Reference proteome</keyword>